<reference evidence="7 8" key="1">
    <citation type="submission" date="2018-04" db="EMBL/GenBank/DDBJ databases">
        <authorList>
            <person name="Zhang X."/>
            <person name="Yuan J."/>
            <person name="Li F."/>
            <person name="Xiang J."/>
        </authorList>
    </citation>
    <scope>NUCLEOTIDE SEQUENCE [LARGE SCALE GENOMIC DNA]</scope>
    <source>
        <tissue evidence="7">Muscle</tissue>
    </source>
</reference>
<comment type="subcellular location">
    <subcellularLocation>
        <location evidence="1">Secreted</location>
    </subcellularLocation>
</comment>
<feature type="signal peptide" evidence="6">
    <location>
        <begin position="1"/>
        <end position="21"/>
    </location>
</feature>
<gene>
    <name evidence="7" type="ORF">C7M84_003125</name>
</gene>
<dbReference type="PANTHER" id="PTHR13234:SF8">
    <property type="entry name" value="GAMMA-INTERFERON-INDUCIBLE LYSOSOMAL THIOL REDUCTASE"/>
    <property type="match status" value="1"/>
</dbReference>
<evidence type="ECO:0000256" key="2">
    <source>
        <dbReference type="ARBA" id="ARBA00005679"/>
    </source>
</evidence>
<dbReference type="GO" id="GO:0005576">
    <property type="term" value="C:extracellular region"/>
    <property type="evidence" value="ECO:0007669"/>
    <property type="project" value="UniProtKB-SubCell"/>
</dbReference>
<feature type="chain" id="PRO_5019558119" evidence="6">
    <location>
        <begin position="22"/>
        <end position="214"/>
    </location>
</feature>
<evidence type="ECO:0000256" key="5">
    <source>
        <dbReference type="ARBA" id="ARBA00023180"/>
    </source>
</evidence>
<comment type="similarity">
    <text evidence="2">Belongs to the GILT family.</text>
</comment>
<evidence type="ECO:0000313" key="8">
    <source>
        <dbReference type="Proteomes" id="UP000283509"/>
    </source>
</evidence>
<dbReference type="GO" id="GO:0016671">
    <property type="term" value="F:oxidoreductase activity, acting on a sulfur group of donors, disulfide as acceptor"/>
    <property type="evidence" value="ECO:0007669"/>
    <property type="project" value="InterPro"/>
</dbReference>
<sequence>MHRPVLLLIVAAAFAVGHGSAQTQEREGTVADRVKVGVYFESMCSDSIRFFKNQLYPVWQELRDIIDLEFIPFGKARATPTGTGDYEFQCQHGPVECYGNRVMSCAQNSLPIGTQVEFFQCMMTKPSPAFSGMECSEEVGIAWAPLQECAESVKGAAMLYTNGVRTASLRPWVNFIPTITINGIYDKRRLSVSLRALKSQICASYEGPPHQNCL</sequence>
<dbReference type="Pfam" id="PF03227">
    <property type="entry name" value="GILT"/>
    <property type="match status" value="1"/>
</dbReference>
<keyword evidence="3" id="KW-0964">Secreted</keyword>
<dbReference type="AlphaFoldDB" id="A0A423TP21"/>
<comment type="caution">
    <text evidence="7">The sequence shown here is derived from an EMBL/GenBank/DDBJ whole genome shotgun (WGS) entry which is preliminary data.</text>
</comment>
<dbReference type="EMBL" id="QCYY01001422">
    <property type="protein sequence ID" value="ROT78162.1"/>
    <property type="molecule type" value="Genomic_DNA"/>
</dbReference>
<dbReference type="InterPro" id="IPR004911">
    <property type="entry name" value="Interferon-induced_GILT"/>
</dbReference>
<keyword evidence="4 6" id="KW-0732">Signal</keyword>
<proteinExistence type="inferred from homology"/>
<organism evidence="7 8">
    <name type="scientific">Penaeus vannamei</name>
    <name type="common">Whiteleg shrimp</name>
    <name type="synonym">Litopenaeus vannamei</name>
    <dbReference type="NCBI Taxonomy" id="6689"/>
    <lineage>
        <taxon>Eukaryota</taxon>
        <taxon>Metazoa</taxon>
        <taxon>Ecdysozoa</taxon>
        <taxon>Arthropoda</taxon>
        <taxon>Crustacea</taxon>
        <taxon>Multicrustacea</taxon>
        <taxon>Malacostraca</taxon>
        <taxon>Eumalacostraca</taxon>
        <taxon>Eucarida</taxon>
        <taxon>Decapoda</taxon>
        <taxon>Dendrobranchiata</taxon>
        <taxon>Penaeoidea</taxon>
        <taxon>Penaeidae</taxon>
        <taxon>Penaeus</taxon>
    </lineage>
</organism>
<accession>A0A423TP21</accession>
<reference evidence="7 8" key="2">
    <citation type="submission" date="2019-01" db="EMBL/GenBank/DDBJ databases">
        <title>The decoding of complex shrimp genome reveals the adaptation for benthos swimmer, frequently molting mechanism and breeding impact on genome.</title>
        <authorList>
            <person name="Sun Y."/>
            <person name="Gao Y."/>
            <person name="Yu Y."/>
        </authorList>
    </citation>
    <scope>NUCLEOTIDE SEQUENCE [LARGE SCALE GENOMIC DNA]</scope>
    <source>
        <tissue evidence="7">Muscle</tissue>
    </source>
</reference>
<dbReference type="OrthoDB" id="958254at2759"/>
<evidence type="ECO:0000256" key="1">
    <source>
        <dbReference type="ARBA" id="ARBA00004613"/>
    </source>
</evidence>
<evidence type="ECO:0000313" key="7">
    <source>
        <dbReference type="EMBL" id="ROT78162.1"/>
    </source>
</evidence>
<evidence type="ECO:0000256" key="6">
    <source>
        <dbReference type="SAM" id="SignalP"/>
    </source>
</evidence>
<dbReference type="Proteomes" id="UP000283509">
    <property type="component" value="Unassembled WGS sequence"/>
</dbReference>
<name>A0A423TP21_PENVA</name>
<keyword evidence="8" id="KW-1185">Reference proteome</keyword>
<dbReference type="PANTHER" id="PTHR13234">
    <property type="entry name" value="GAMMA-INTERFERON INDUCIBLE LYSOSOMAL THIOL REDUCTASE GILT"/>
    <property type="match status" value="1"/>
</dbReference>
<evidence type="ECO:0000256" key="3">
    <source>
        <dbReference type="ARBA" id="ARBA00022525"/>
    </source>
</evidence>
<keyword evidence="5" id="KW-0325">Glycoprotein</keyword>
<protein>
    <submittedName>
        <fullName evidence="7">Gamma-interferon-inducible lysosomal thiol reductase</fullName>
    </submittedName>
</protein>
<evidence type="ECO:0000256" key="4">
    <source>
        <dbReference type="ARBA" id="ARBA00022729"/>
    </source>
</evidence>